<keyword evidence="1" id="KW-0472">Membrane</keyword>
<name>A0A8S1JFJ2_9CHLO</name>
<keyword evidence="1" id="KW-0812">Transmembrane</keyword>
<sequence length="89" mass="9022">VVFPDFASEAADDFEATASTQASTIFAEDPVLSTLGADDVGTVEVATDVSAEDAFSDQPIESGDRSTTTATSLLTLSVAALVALFGFVG</sequence>
<organism evidence="2 3">
    <name type="scientific">Ostreobium quekettii</name>
    <dbReference type="NCBI Taxonomy" id="121088"/>
    <lineage>
        <taxon>Eukaryota</taxon>
        <taxon>Viridiplantae</taxon>
        <taxon>Chlorophyta</taxon>
        <taxon>core chlorophytes</taxon>
        <taxon>Ulvophyceae</taxon>
        <taxon>TCBD clade</taxon>
        <taxon>Bryopsidales</taxon>
        <taxon>Ostreobineae</taxon>
        <taxon>Ostreobiaceae</taxon>
        <taxon>Ostreobium</taxon>
    </lineage>
</organism>
<dbReference type="Proteomes" id="UP000708148">
    <property type="component" value="Unassembled WGS sequence"/>
</dbReference>
<keyword evidence="3" id="KW-1185">Reference proteome</keyword>
<dbReference type="EMBL" id="CAJHUC010002964">
    <property type="protein sequence ID" value="CAD7704858.1"/>
    <property type="molecule type" value="Genomic_DNA"/>
</dbReference>
<gene>
    <name evidence="2" type="ORF">OSTQU699_LOCUS10213</name>
</gene>
<protein>
    <submittedName>
        <fullName evidence="2">Uncharacterized protein</fullName>
    </submittedName>
</protein>
<dbReference type="AlphaFoldDB" id="A0A8S1JFJ2"/>
<evidence type="ECO:0000256" key="1">
    <source>
        <dbReference type="SAM" id="Phobius"/>
    </source>
</evidence>
<evidence type="ECO:0000313" key="3">
    <source>
        <dbReference type="Proteomes" id="UP000708148"/>
    </source>
</evidence>
<feature type="transmembrane region" description="Helical" evidence="1">
    <location>
        <begin position="69"/>
        <end position="88"/>
    </location>
</feature>
<comment type="caution">
    <text evidence="2">The sequence shown here is derived from an EMBL/GenBank/DDBJ whole genome shotgun (WGS) entry which is preliminary data.</text>
</comment>
<reference evidence="2" key="1">
    <citation type="submission" date="2020-12" db="EMBL/GenBank/DDBJ databases">
        <authorList>
            <person name="Iha C."/>
        </authorList>
    </citation>
    <scope>NUCLEOTIDE SEQUENCE</scope>
</reference>
<proteinExistence type="predicted"/>
<keyword evidence="1" id="KW-1133">Transmembrane helix</keyword>
<accession>A0A8S1JFJ2</accession>
<feature type="non-terminal residue" evidence="2">
    <location>
        <position position="1"/>
    </location>
</feature>
<evidence type="ECO:0000313" key="2">
    <source>
        <dbReference type="EMBL" id="CAD7704858.1"/>
    </source>
</evidence>